<gene>
    <name evidence="2" type="ORF">EJ73_02076</name>
</gene>
<protein>
    <submittedName>
        <fullName evidence="2">Outer membrane beta-barrel protein</fullName>
    </submittedName>
</protein>
<dbReference type="SUPFAM" id="SSF56935">
    <property type="entry name" value="Porins"/>
    <property type="match status" value="1"/>
</dbReference>
<dbReference type="Proteomes" id="UP000248314">
    <property type="component" value="Unassembled WGS sequence"/>
</dbReference>
<reference evidence="2 3" key="1">
    <citation type="submission" date="2018-05" db="EMBL/GenBank/DDBJ databases">
        <title>Genomic Encyclopedia of Type Strains, Phase I: the one thousand microbial genomes (KMG-I) project.</title>
        <authorList>
            <person name="Kyrpides N."/>
        </authorList>
    </citation>
    <scope>NUCLEOTIDE SEQUENCE [LARGE SCALE GENOMIC DNA]</scope>
    <source>
        <strain evidence="2 3">DSM 15611</strain>
    </source>
</reference>
<dbReference type="OrthoDB" id="1074778at2"/>
<comment type="caution">
    <text evidence="2">The sequence shown here is derived from an EMBL/GenBank/DDBJ whole genome shotgun (WGS) entry which is preliminary data.</text>
</comment>
<dbReference type="STRING" id="1122991.GCA_000613445_01177"/>
<dbReference type="InterPro" id="IPR041700">
    <property type="entry name" value="OMP_b-brl_3"/>
</dbReference>
<dbReference type="EMBL" id="QJJX01000027">
    <property type="protein sequence ID" value="PXX20909.1"/>
    <property type="molecule type" value="Genomic_DNA"/>
</dbReference>
<evidence type="ECO:0000313" key="2">
    <source>
        <dbReference type="EMBL" id="PXX20909.1"/>
    </source>
</evidence>
<organism evidence="2 3">
    <name type="scientific">Hoylesella shahii DSM 15611 = JCM 12083</name>
    <dbReference type="NCBI Taxonomy" id="1122991"/>
    <lineage>
        <taxon>Bacteria</taxon>
        <taxon>Pseudomonadati</taxon>
        <taxon>Bacteroidota</taxon>
        <taxon>Bacteroidia</taxon>
        <taxon>Bacteroidales</taxon>
        <taxon>Prevotellaceae</taxon>
        <taxon>Hoylesella</taxon>
    </lineage>
</organism>
<name>A0A318HR78_9BACT</name>
<dbReference type="Pfam" id="PF14905">
    <property type="entry name" value="OMP_b-brl_3"/>
    <property type="match status" value="1"/>
</dbReference>
<keyword evidence="3" id="KW-1185">Reference proteome</keyword>
<dbReference type="RefSeq" id="WP_084614399.1">
    <property type="nucleotide sequence ID" value="NZ_QJJX01000027.1"/>
</dbReference>
<proteinExistence type="predicted"/>
<accession>A0A318HR78</accession>
<evidence type="ECO:0000259" key="1">
    <source>
        <dbReference type="Pfam" id="PF14905"/>
    </source>
</evidence>
<sequence>MTNNRLTHKTLLSLRQLFDANRSVAYLKLVAFLLLLLFNKGSFAQTRVDSLLIQIIDEDSITPVAGATIRLSNKGKEPLQLITNERGETCAPSTYKADSIQITYWGKTMLHTAAQLTLSTNRFYIKSNLYLGDITITANRRLVKRSLMQDVVQIKGIELFKSNNVLDILPLIPGVVVNEDKLSYFNHPVIGIRLGKGGSLKGIGVSTIKMLKTLRTENLNDITFKRRNQGQGIQYEMIIKTNRIVDVTLSPTLGTYMGKRANAEASLYSQLSTKHLNNILMVSGDILNKRKSEQSAFNIHSKQTQVDVNDAEHGKSLNLNYDAEWSPNDAFSAGISTSYYANREQKSRISYENNSILHFEYDPILSVDLTGCFFFNWNKDNHSLHGEISYNKSTSRTNLIANGALWQDFSQNSISPNAFLEYSLTNKTQTAGLSVSFAYAHLRNTDTDKLVSTPQLPIKEHTFTPVIAAFWEKDKFGVHAAMQFERNYNNFYSSFAWIPKLSLRYGSDAMNVELDYAKSINRPLAFMLTNNQTSQTGKLRSTGNSQLQSEDKHEINLNLSWGDLSVAISKLWVNNITDLQLDNTAQGDTLLKRWQNIGRVSNWSLNLYYGFHWAWFYANPSIHLGLGKFKDDANSQKNYSCSLSLPMQATFKSHKFLAELVYLTCSKFYQTTTQPMFIINLRYNIRIPKYDLTISFFTRDLLSSKSTEKFTTQTTSYFSSTVIHKDKRQFGISLTYDFSKGKRKGINGVTNNQNRNK</sequence>
<evidence type="ECO:0000313" key="3">
    <source>
        <dbReference type="Proteomes" id="UP000248314"/>
    </source>
</evidence>
<dbReference type="AlphaFoldDB" id="A0A318HR78"/>
<feature type="domain" description="Outer membrane protein beta-barrel" evidence="1">
    <location>
        <begin position="486"/>
        <end position="736"/>
    </location>
</feature>